<dbReference type="CDD" id="cd03257">
    <property type="entry name" value="ABC_NikE_OppD_transporters"/>
    <property type="match status" value="1"/>
</dbReference>
<dbReference type="InterPro" id="IPR050319">
    <property type="entry name" value="ABC_transp_ATP-bind"/>
</dbReference>
<gene>
    <name evidence="6" type="ORF">EMEDMD4_910085</name>
</gene>
<evidence type="ECO:0000256" key="1">
    <source>
        <dbReference type="ARBA" id="ARBA00005417"/>
    </source>
</evidence>
<dbReference type="RefSeq" id="WP_127628199.1">
    <property type="nucleotide sequence ID" value="NZ_CABFNB010000163.1"/>
</dbReference>
<dbReference type="InterPro" id="IPR003593">
    <property type="entry name" value="AAA+_ATPase"/>
</dbReference>
<dbReference type="Gene3D" id="3.40.50.300">
    <property type="entry name" value="P-loop containing nucleotide triphosphate hydrolases"/>
    <property type="match status" value="1"/>
</dbReference>
<organism evidence="6">
    <name type="scientific">Sinorhizobium medicae</name>
    <dbReference type="NCBI Taxonomy" id="110321"/>
    <lineage>
        <taxon>Bacteria</taxon>
        <taxon>Pseudomonadati</taxon>
        <taxon>Pseudomonadota</taxon>
        <taxon>Alphaproteobacteria</taxon>
        <taxon>Hyphomicrobiales</taxon>
        <taxon>Rhizobiaceae</taxon>
        <taxon>Sinorhizobium/Ensifer group</taxon>
        <taxon>Sinorhizobium</taxon>
    </lineage>
</organism>
<dbReference type="GeneID" id="61614516"/>
<dbReference type="PANTHER" id="PTHR43776:SF7">
    <property type="entry name" value="D,D-DIPEPTIDE TRANSPORT ATP-BINDING PROTEIN DDPF-RELATED"/>
    <property type="match status" value="1"/>
</dbReference>
<comment type="similarity">
    <text evidence="1">Belongs to the ABC transporter superfamily.</text>
</comment>
<keyword evidence="4" id="KW-0067">ATP-binding</keyword>
<dbReference type="InterPro" id="IPR027417">
    <property type="entry name" value="P-loop_NTPase"/>
</dbReference>
<sequence>MREPQGAPLPRLALEARAVSHSYPGHQAFKALTNVSIALREGETLAVVGESGSGKSTLSRILLGLSPLSEGRVLCFGKDIGSLSRRERAARMQPVFQDPYSSLNPRHTLAEIVAAPLLARGEARASALNRATGLLEEVGLGSAYARRRPSALSGGQRQRAAIARALIANPEILVCDEPTSALDVSVQAQILNLLQQQRRERKLSVLLITHNIGVVAHMADRVAVMRHGEIVETGSVRDVLLEPREDYTRLLISSVPDLHGGLHSERPWDAAP</sequence>
<dbReference type="SMART" id="SM00382">
    <property type="entry name" value="AAA"/>
    <property type="match status" value="1"/>
</dbReference>
<dbReference type="GO" id="GO:0016887">
    <property type="term" value="F:ATP hydrolysis activity"/>
    <property type="evidence" value="ECO:0007669"/>
    <property type="project" value="InterPro"/>
</dbReference>
<protein>
    <recommendedName>
        <fullName evidence="5">ABC transporter domain-containing protein</fullName>
    </recommendedName>
</protein>
<dbReference type="Pfam" id="PF00005">
    <property type="entry name" value="ABC_tran"/>
    <property type="match status" value="1"/>
</dbReference>
<keyword evidence="2" id="KW-0813">Transport</keyword>
<dbReference type="SUPFAM" id="SSF52540">
    <property type="entry name" value="P-loop containing nucleoside triphosphate hydrolases"/>
    <property type="match status" value="1"/>
</dbReference>
<dbReference type="InterPro" id="IPR003439">
    <property type="entry name" value="ABC_transporter-like_ATP-bd"/>
</dbReference>
<dbReference type="PANTHER" id="PTHR43776">
    <property type="entry name" value="TRANSPORT ATP-BINDING PROTEIN"/>
    <property type="match status" value="1"/>
</dbReference>
<evidence type="ECO:0000259" key="5">
    <source>
        <dbReference type="PROSITE" id="PS50893"/>
    </source>
</evidence>
<dbReference type="GO" id="GO:0005524">
    <property type="term" value="F:ATP binding"/>
    <property type="evidence" value="ECO:0007669"/>
    <property type="project" value="UniProtKB-KW"/>
</dbReference>
<feature type="domain" description="ABC transporter" evidence="5">
    <location>
        <begin position="14"/>
        <end position="252"/>
    </location>
</feature>
<dbReference type="GO" id="GO:0055085">
    <property type="term" value="P:transmembrane transport"/>
    <property type="evidence" value="ECO:0007669"/>
    <property type="project" value="UniProtKB-ARBA"/>
</dbReference>
<evidence type="ECO:0000256" key="3">
    <source>
        <dbReference type="ARBA" id="ARBA00022741"/>
    </source>
</evidence>
<dbReference type="Proteomes" id="UP000507954">
    <property type="component" value="Unassembled WGS sequence"/>
</dbReference>
<evidence type="ECO:0000313" key="6">
    <source>
        <dbReference type="EMBL" id="VTZ65868.1"/>
    </source>
</evidence>
<dbReference type="PROSITE" id="PS50893">
    <property type="entry name" value="ABC_TRANSPORTER_2"/>
    <property type="match status" value="1"/>
</dbReference>
<reference evidence="6" key="1">
    <citation type="submission" date="2019-06" db="EMBL/GenBank/DDBJ databases">
        <authorList>
            <person name="Le Quere A."/>
            <person name="Colella S."/>
        </authorList>
    </citation>
    <scope>NUCLEOTIDE SEQUENCE</scope>
    <source>
        <strain evidence="6">EmedicaeMD41</strain>
    </source>
</reference>
<dbReference type="EMBL" id="CABFNB010000163">
    <property type="protein sequence ID" value="VTZ65868.1"/>
    <property type="molecule type" value="Genomic_DNA"/>
</dbReference>
<evidence type="ECO:0000256" key="4">
    <source>
        <dbReference type="ARBA" id="ARBA00022840"/>
    </source>
</evidence>
<dbReference type="InterPro" id="IPR017871">
    <property type="entry name" value="ABC_transporter-like_CS"/>
</dbReference>
<dbReference type="AlphaFoldDB" id="A0A508X7X5"/>
<accession>A0A508X7X5</accession>
<proteinExistence type="inferred from homology"/>
<dbReference type="PROSITE" id="PS00211">
    <property type="entry name" value="ABC_TRANSPORTER_1"/>
    <property type="match status" value="1"/>
</dbReference>
<evidence type="ECO:0000256" key="2">
    <source>
        <dbReference type="ARBA" id="ARBA00022448"/>
    </source>
</evidence>
<name>A0A508X7X5_9HYPH</name>
<keyword evidence="3" id="KW-0547">Nucleotide-binding</keyword>